<evidence type="ECO:0000256" key="1">
    <source>
        <dbReference type="SAM" id="MobiDB-lite"/>
    </source>
</evidence>
<evidence type="ECO:0000313" key="4">
    <source>
        <dbReference type="Proteomes" id="UP001189429"/>
    </source>
</evidence>
<keyword evidence="2" id="KW-0812">Transmembrane</keyword>
<keyword evidence="4" id="KW-1185">Reference proteome</keyword>
<comment type="caution">
    <text evidence="3">The sequence shown here is derived from an EMBL/GenBank/DDBJ whole genome shotgun (WGS) entry which is preliminary data.</text>
</comment>
<keyword evidence="2" id="KW-1133">Transmembrane helix</keyword>
<accession>A0ABN9V274</accession>
<feature type="transmembrane region" description="Helical" evidence="2">
    <location>
        <begin position="68"/>
        <end position="88"/>
    </location>
</feature>
<evidence type="ECO:0000313" key="3">
    <source>
        <dbReference type="EMBL" id="CAK0866840.1"/>
    </source>
</evidence>
<dbReference type="PROSITE" id="PS00018">
    <property type="entry name" value="EF_HAND_1"/>
    <property type="match status" value="1"/>
</dbReference>
<name>A0ABN9V274_9DINO</name>
<dbReference type="InterPro" id="IPR018247">
    <property type="entry name" value="EF_Hand_1_Ca_BS"/>
</dbReference>
<dbReference type="Proteomes" id="UP001189429">
    <property type="component" value="Unassembled WGS sequence"/>
</dbReference>
<gene>
    <name evidence="3" type="ORF">PCOR1329_LOCUS53928</name>
</gene>
<evidence type="ECO:0008006" key="5">
    <source>
        <dbReference type="Google" id="ProtNLM"/>
    </source>
</evidence>
<dbReference type="EMBL" id="CAUYUJ010016582">
    <property type="protein sequence ID" value="CAK0866840.1"/>
    <property type="molecule type" value="Genomic_DNA"/>
</dbReference>
<sequence>MPGAARTVRRRTGDGLPRVVQEAGIFGSARRARGAAWLRDRARAAGVVLLQQLQSRPAAVRGLLVRRWFWLGACLLWLGLLVTPPALLCHLPEGTRHPSPSAMVFFRASSLASWHAESALDPEFFVHRLVSSLPLATDPASLARHGAAVLCRNGEGTPFYNVVQEEGSRGPADLFAALDTDGTGHLERPEVWQLQGMLKSWFVHGNDVAEQVSQAARDERGRLSLTAFQGFWSSNLSSEHQRFVVVNGSLEAPENEDEAASLLAHSYRYFIPVGRVEAVATDWSLQWVGSIACALVSEPFGVLGEVLFLIVTILGVFLLCDRVAPQLDLSPSKRQALSFAAASCWSLLDPVGGASRALYVSPMIGKALTMLLMLSNEECQQVLARLEYLGDAQDDLGAGFASSRGSDDPLVRCPLCRRLSLSSQVVQKVHGDIRREPCCVCLNCDSEVCFTCGHLCMCTECFQGLAASRRSTPGLDGLLVAPNVVGAPDENGSAGDPEIGDGARSELDPVDLELTRLDQV</sequence>
<organism evidence="3 4">
    <name type="scientific">Prorocentrum cordatum</name>
    <dbReference type="NCBI Taxonomy" id="2364126"/>
    <lineage>
        <taxon>Eukaryota</taxon>
        <taxon>Sar</taxon>
        <taxon>Alveolata</taxon>
        <taxon>Dinophyceae</taxon>
        <taxon>Prorocentrales</taxon>
        <taxon>Prorocentraceae</taxon>
        <taxon>Prorocentrum</taxon>
    </lineage>
</organism>
<proteinExistence type="predicted"/>
<reference evidence="3" key="1">
    <citation type="submission" date="2023-10" db="EMBL/GenBank/DDBJ databases">
        <authorList>
            <person name="Chen Y."/>
            <person name="Shah S."/>
            <person name="Dougan E. K."/>
            <person name="Thang M."/>
            <person name="Chan C."/>
        </authorList>
    </citation>
    <scope>NUCLEOTIDE SEQUENCE [LARGE SCALE GENOMIC DNA]</scope>
</reference>
<evidence type="ECO:0000256" key="2">
    <source>
        <dbReference type="SAM" id="Phobius"/>
    </source>
</evidence>
<feature type="region of interest" description="Disordered" evidence="1">
    <location>
        <begin position="486"/>
        <end position="505"/>
    </location>
</feature>
<keyword evidence="2" id="KW-0472">Membrane</keyword>
<protein>
    <recommendedName>
        <fullName evidence="5">EF-hand domain-containing protein</fullName>
    </recommendedName>
</protein>